<organism evidence="1 2">
    <name type="scientific">Spirosoma utsteinense</name>
    <dbReference type="NCBI Taxonomy" id="2585773"/>
    <lineage>
        <taxon>Bacteria</taxon>
        <taxon>Pseudomonadati</taxon>
        <taxon>Bacteroidota</taxon>
        <taxon>Cytophagia</taxon>
        <taxon>Cytophagales</taxon>
        <taxon>Cytophagaceae</taxon>
        <taxon>Spirosoma</taxon>
    </lineage>
</organism>
<sequence length="39" mass="4125">MVGSSLDGHVRVVRSISLPDVAVQATTDRLAETQSNVKS</sequence>
<keyword evidence="2" id="KW-1185">Reference proteome</keyword>
<accession>A0ABR6WB63</accession>
<dbReference type="Proteomes" id="UP000700732">
    <property type="component" value="Unassembled WGS sequence"/>
</dbReference>
<comment type="caution">
    <text evidence="1">The sequence shown here is derived from an EMBL/GenBank/DDBJ whole genome shotgun (WGS) entry which is preliminary data.</text>
</comment>
<dbReference type="EMBL" id="VFIA01000027">
    <property type="protein sequence ID" value="MBC3793504.1"/>
    <property type="molecule type" value="Genomic_DNA"/>
</dbReference>
<reference evidence="1 2" key="1">
    <citation type="submission" date="2019-06" db="EMBL/GenBank/DDBJ databases">
        <title>Spirosoma utsteinense sp. nov. isolated from Antarctic ice-free soils.</title>
        <authorList>
            <person name="Tahon G."/>
        </authorList>
    </citation>
    <scope>NUCLEOTIDE SEQUENCE [LARGE SCALE GENOMIC DNA]</scope>
    <source>
        <strain evidence="1 2">LMG 31447</strain>
    </source>
</reference>
<name>A0ABR6WB63_9BACT</name>
<protein>
    <submittedName>
        <fullName evidence="1">Uncharacterized protein</fullName>
    </submittedName>
</protein>
<evidence type="ECO:0000313" key="2">
    <source>
        <dbReference type="Proteomes" id="UP000700732"/>
    </source>
</evidence>
<evidence type="ECO:0000313" key="1">
    <source>
        <dbReference type="EMBL" id="MBC3793504.1"/>
    </source>
</evidence>
<gene>
    <name evidence="1" type="ORF">FH603_4023</name>
</gene>
<proteinExistence type="predicted"/>